<name>A0AAE4VGU1_MYCFO</name>
<dbReference type="RefSeq" id="WP_131809023.1">
    <property type="nucleotide sequence ID" value="NZ_JACKTK010000059.1"/>
</dbReference>
<reference evidence="1" key="1">
    <citation type="submission" date="2023-10" db="EMBL/GenBank/DDBJ databases">
        <title>Mycolicibacterium fortuitum clinical isolates causing pulmonary infections in humans.</title>
        <authorList>
            <person name="Mejia-Ponce P.M."/>
            <person name="Zenteno-Cuevas R."/>
            <person name="Licona-Cassani C."/>
        </authorList>
    </citation>
    <scope>NUCLEOTIDE SEQUENCE</scope>
    <source>
        <strain evidence="1">M8</strain>
    </source>
</reference>
<dbReference type="AlphaFoldDB" id="A0AAE4VGU1"/>
<gene>
    <name evidence="1" type="ORF">R4485_30680</name>
</gene>
<organism evidence="1 2">
    <name type="scientific">Mycolicibacterium fortuitum</name>
    <name type="common">Mycobacterium fortuitum</name>
    <dbReference type="NCBI Taxonomy" id="1766"/>
    <lineage>
        <taxon>Bacteria</taxon>
        <taxon>Bacillati</taxon>
        <taxon>Actinomycetota</taxon>
        <taxon>Actinomycetes</taxon>
        <taxon>Mycobacteriales</taxon>
        <taxon>Mycobacteriaceae</taxon>
        <taxon>Mycolicibacterium</taxon>
    </lineage>
</organism>
<dbReference type="Proteomes" id="UP001186041">
    <property type="component" value="Unassembled WGS sequence"/>
</dbReference>
<dbReference type="EMBL" id="JAWLVV010000042">
    <property type="protein sequence ID" value="MDV7294531.1"/>
    <property type="molecule type" value="Genomic_DNA"/>
</dbReference>
<sequence>MELRRTRRGWVEPSPSHCDACGAPLGPMRVLVGTAQCAGCETSHRTHTCTACWFTIYTPQLTDRCDLRALDNRRVNPGDRGRRAMLANPSEEA</sequence>
<protein>
    <submittedName>
        <fullName evidence="1">Uncharacterized protein</fullName>
    </submittedName>
</protein>
<accession>A0AAE4VGU1</accession>
<proteinExistence type="predicted"/>
<comment type="caution">
    <text evidence="1">The sequence shown here is derived from an EMBL/GenBank/DDBJ whole genome shotgun (WGS) entry which is preliminary data.</text>
</comment>
<evidence type="ECO:0000313" key="2">
    <source>
        <dbReference type="Proteomes" id="UP001186041"/>
    </source>
</evidence>
<evidence type="ECO:0000313" key="1">
    <source>
        <dbReference type="EMBL" id="MDV7294531.1"/>
    </source>
</evidence>